<comment type="caution">
    <text evidence="12">The sequence shown here is derived from an EMBL/GenBank/DDBJ whole genome shotgun (WGS) entry which is preliminary data.</text>
</comment>
<dbReference type="CDD" id="cd12912">
    <property type="entry name" value="PDC2_MCP_like"/>
    <property type="match status" value="1"/>
</dbReference>
<dbReference type="FunFam" id="3.30.70.270:FF:000001">
    <property type="entry name" value="Diguanylate cyclase domain protein"/>
    <property type="match status" value="1"/>
</dbReference>
<evidence type="ECO:0000256" key="7">
    <source>
        <dbReference type="ARBA" id="ARBA00022989"/>
    </source>
</evidence>
<dbReference type="PROSITE" id="PS50887">
    <property type="entry name" value="GGDEF"/>
    <property type="match status" value="1"/>
</dbReference>
<dbReference type="Pfam" id="PF00990">
    <property type="entry name" value="GGDEF"/>
    <property type="match status" value="1"/>
</dbReference>
<evidence type="ECO:0000256" key="5">
    <source>
        <dbReference type="ARBA" id="ARBA00022475"/>
    </source>
</evidence>
<protein>
    <recommendedName>
        <fullName evidence="4">diguanylate cyclase</fullName>
        <ecNumber evidence="4">2.7.7.65</ecNumber>
    </recommendedName>
</protein>
<keyword evidence="8 10" id="KW-0472">Membrane</keyword>
<evidence type="ECO:0000256" key="8">
    <source>
        <dbReference type="ARBA" id="ARBA00023136"/>
    </source>
</evidence>
<evidence type="ECO:0000256" key="2">
    <source>
        <dbReference type="ARBA" id="ARBA00004533"/>
    </source>
</evidence>
<dbReference type="InterPro" id="IPR033479">
    <property type="entry name" value="dCache_1"/>
</dbReference>
<dbReference type="NCBIfam" id="TIGR00254">
    <property type="entry name" value="GGDEF"/>
    <property type="match status" value="1"/>
</dbReference>
<dbReference type="AlphaFoldDB" id="A0A9X0R7V1"/>
<dbReference type="Gene3D" id="3.30.70.270">
    <property type="match status" value="1"/>
</dbReference>
<feature type="transmembrane region" description="Helical" evidence="10">
    <location>
        <begin position="12"/>
        <end position="31"/>
    </location>
</feature>
<dbReference type="InterPro" id="IPR050469">
    <property type="entry name" value="Diguanylate_Cyclase"/>
</dbReference>
<dbReference type="SMART" id="SM00267">
    <property type="entry name" value="GGDEF"/>
    <property type="match status" value="1"/>
</dbReference>
<evidence type="ECO:0000259" key="11">
    <source>
        <dbReference type="PROSITE" id="PS50887"/>
    </source>
</evidence>
<dbReference type="Gene3D" id="3.30.450.20">
    <property type="entry name" value="PAS domain"/>
    <property type="match status" value="2"/>
</dbReference>
<evidence type="ECO:0000256" key="3">
    <source>
        <dbReference type="ARBA" id="ARBA00004651"/>
    </source>
</evidence>
<evidence type="ECO:0000313" key="13">
    <source>
        <dbReference type="Proteomes" id="UP000615796"/>
    </source>
</evidence>
<dbReference type="InterPro" id="IPR029151">
    <property type="entry name" value="Sensor-like_sf"/>
</dbReference>
<keyword evidence="6 10" id="KW-0812">Transmembrane</keyword>
<evidence type="ECO:0000256" key="9">
    <source>
        <dbReference type="ARBA" id="ARBA00034247"/>
    </source>
</evidence>
<dbReference type="GO" id="GO:0043709">
    <property type="term" value="P:cell adhesion involved in single-species biofilm formation"/>
    <property type="evidence" value="ECO:0007669"/>
    <property type="project" value="TreeGrafter"/>
</dbReference>
<dbReference type="CDD" id="cd18773">
    <property type="entry name" value="PDC1_HK_sensor"/>
    <property type="match status" value="1"/>
</dbReference>
<feature type="domain" description="GGDEF" evidence="11">
    <location>
        <begin position="391"/>
        <end position="521"/>
    </location>
</feature>
<dbReference type="InterPro" id="IPR000160">
    <property type="entry name" value="GGDEF_dom"/>
</dbReference>
<dbReference type="CDD" id="cd01949">
    <property type="entry name" value="GGDEF"/>
    <property type="match status" value="1"/>
</dbReference>
<dbReference type="RefSeq" id="WP_187025419.1">
    <property type="nucleotide sequence ID" value="NZ_JACRUP010000001.1"/>
</dbReference>
<sequence length="534" mass="59747">MKDKLNLKQLILLLSLFGVLVTLLNVFYSMYRVQHDLIVSNTIESNRVYAKKMAEMTDIFMGLIFSQLEYSANMLSDELANDYFLQQEVDRLKQQTDFFNAVVIVNAQGIIISVSPETLAVKGIQLTDERSNEILISQAPMITNPFLSPAGNHIISLSYPIFSPQGEYLGYIAGGIYLEHDNILMTILGKHAHQDGSYLYVVDDSRTLIHHPDKDRVGEIVLNNEVIDAVMQVENGGARVTNSQGIDMLVGFAPVKHSGWGIVVQRSESLALSILNEQMWRVLLNLLPIGAMTLLIIWVLSLFISKPLWQLASAVKNFESHSSLQTRHDLNAVRPWYFEASHLKQSFIGAFNIVSHTIDRLHLDTLTDPLTGLLNRRGLETAMNHLRVENTPFSVLALDLDHFKMVNDTFGHDAGDELLKAVARLIKAQAQDIDMVCRSGGEEFLVFLTNVDGHQAVIVAEDIRQSIANHSFVFIDTMTISIGVASWSGQGESINRIIENADVALYQAKNNGRNRTEHFEKLNQSESVSITRAC</sequence>
<dbReference type="GO" id="GO:0005886">
    <property type="term" value="C:plasma membrane"/>
    <property type="evidence" value="ECO:0007669"/>
    <property type="project" value="UniProtKB-SubCell"/>
</dbReference>
<accession>A0A9X0R7V1</accession>
<dbReference type="PANTHER" id="PTHR45138:SF9">
    <property type="entry name" value="DIGUANYLATE CYCLASE DGCM-RELATED"/>
    <property type="match status" value="1"/>
</dbReference>
<evidence type="ECO:0000256" key="6">
    <source>
        <dbReference type="ARBA" id="ARBA00022692"/>
    </source>
</evidence>
<dbReference type="Proteomes" id="UP000615796">
    <property type="component" value="Unassembled WGS sequence"/>
</dbReference>
<evidence type="ECO:0000256" key="10">
    <source>
        <dbReference type="SAM" id="Phobius"/>
    </source>
</evidence>
<proteinExistence type="predicted"/>
<comment type="subcellular location">
    <subcellularLocation>
        <location evidence="2">Cell inner membrane</location>
    </subcellularLocation>
    <subcellularLocation>
        <location evidence="3">Cell membrane</location>
        <topology evidence="3">Multi-pass membrane protein</topology>
    </subcellularLocation>
</comment>
<dbReference type="PANTHER" id="PTHR45138">
    <property type="entry name" value="REGULATORY COMPONENTS OF SENSORY TRANSDUCTION SYSTEM"/>
    <property type="match status" value="1"/>
</dbReference>
<evidence type="ECO:0000256" key="1">
    <source>
        <dbReference type="ARBA" id="ARBA00001946"/>
    </source>
</evidence>
<keyword evidence="13" id="KW-1185">Reference proteome</keyword>
<reference evidence="12" key="1">
    <citation type="submission" date="2020-08" db="EMBL/GenBank/DDBJ databases">
        <title>Genome Sequencing and Pan-Genome Analysis of Migratory bird Vibrio Strains, Inner Mongolia.</title>
        <authorList>
            <person name="Zheng L."/>
        </authorList>
    </citation>
    <scope>NUCLEOTIDE SEQUENCE</scope>
    <source>
        <strain evidence="12">M13F</strain>
    </source>
</reference>
<dbReference type="Pfam" id="PF02743">
    <property type="entry name" value="dCache_1"/>
    <property type="match status" value="1"/>
</dbReference>
<dbReference type="InterPro" id="IPR029787">
    <property type="entry name" value="Nucleotide_cyclase"/>
</dbReference>
<evidence type="ECO:0000313" key="12">
    <source>
        <dbReference type="EMBL" id="MBC5850061.1"/>
    </source>
</evidence>
<organism evidence="12 13">
    <name type="scientific">Vibrio metschnikovii</name>
    <dbReference type="NCBI Taxonomy" id="28172"/>
    <lineage>
        <taxon>Bacteria</taxon>
        <taxon>Pseudomonadati</taxon>
        <taxon>Pseudomonadota</taxon>
        <taxon>Gammaproteobacteria</taxon>
        <taxon>Vibrionales</taxon>
        <taxon>Vibrionaceae</taxon>
        <taxon>Vibrio</taxon>
    </lineage>
</organism>
<feature type="transmembrane region" description="Helical" evidence="10">
    <location>
        <begin position="282"/>
        <end position="304"/>
    </location>
</feature>
<dbReference type="GO" id="GO:0052621">
    <property type="term" value="F:diguanylate cyclase activity"/>
    <property type="evidence" value="ECO:0007669"/>
    <property type="project" value="UniProtKB-EC"/>
</dbReference>
<dbReference type="SUPFAM" id="SSF55073">
    <property type="entry name" value="Nucleotide cyclase"/>
    <property type="match status" value="1"/>
</dbReference>
<evidence type="ECO:0000256" key="4">
    <source>
        <dbReference type="ARBA" id="ARBA00012528"/>
    </source>
</evidence>
<gene>
    <name evidence="12" type="ORF">H8Q88_03685</name>
</gene>
<dbReference type="EMBL" id="JACRUP010000001">
    <property type="protein sequence ID" value="MBC5850061.1"/>
    <property type="molecule type" value="Genomic_DNA"/>
</dbReference>
<dbReference type="InterPro" id="IPR043128">
    <property type="entry name" value="Rev_trsase/Diguanyl_cyclase"/>
</dbReference>
<keyword evidence="5" id="KW-1003">Cell membrane</keyword>
<comment type="catalytic activity">
    <reaction evidence="9">
        <text>2 GTP = 3',3'-c-di-GMP + 2 diphosphate</text>
        <dbReference type="Rhea" id="RHEA:24898"/>
        <dbReference type="ChEBI" id="CHEBI:33019"/>
        <dbReference type="ChEBI" id="CHEBI:37565"/>
        <dbReference type="ChEBI" id="CHEBI:58805"/>
        <dbReference type="EC" id="2.7.7.65"/>
    </reaction>
</comment>
<comment type="cofactor">
    <cofactor evidence="1">
        <name>Mg(2+)</name>
        <dbReference type="ChEBI" id="CHEBI:18420"/>
    </cofactor>
</comment>
<dbReference type="SUPFAM" id="SSF103190">
    <property type="entry name" value="Sensory domain-like"/>
    <property type="match status" value="2"/>
</dbReference>
<dbReference type="GO" id="GO:1902201">
    <property type="term" value="P:negative regulation of bacterial-type flagellum-dependent cell motility"/>
    <property type="evidence" value="ECO:0007669"/>
    <property type="project" value="TreeGrafter"/>
</dbReference>
<name>A0A9X0R7V1_VIBME</name>
<keyword evidence="7 10" id="KW-1133">Transmembrane helix</keyword>
<dbReference type="EC" id="2.7.7.65" evidence="4"/>